<dbReference type="AlphaFoldDB" id="A0A743P0G9"/>
<dbReference type="EMBL" id="DAAUQX010000022">
    <property type="protein sequence ID" value="HAF2128712.1"/>
    <property type="molecule type" value="Genomic_DNA"/>
</dbReference>
<evidence type="ECO:0000313" key="1">
    <source>
        <dbReference type="EMBL" id="HAF2128712.1"/>
    </source>
</evidence>
<name>A0A743P0G9_SALER</name>
<proteinExistence type="predicted"/>
<organism evidence="1">
    <name type="scientific">Salmonella enterica</name>
    <name type="common">Salmonella choleraesuis</name>
    <dbReference type="NCBI Taxonomy" id="28901"/>
    <lineage>
        <taxon>Bacteria</taxon>
        <taxon>Pseudomonadati</taxon>
        <taxon>Pseudomonadota</taxon>
        <taxon>Gammaproteobacteria</taxon>
        <taxon>Enterobacterales</taxon>
        <taxon>Enterobacteriaceae</taxon>
        <taxon>Salmonella</taxon>
    </lineage>
</organism>
<reference evidence="1" key="1">
    <citation type="journal article" date="2018" name="Genome Biol.">
        <title>SKESA: strategic k-mer extension for scrupulous assemblies.</title>
        <authorList>
            <person name="Souvorov A."/>
            <person name="Agarwala R."/>
            <person name="Lipman D.J."/>
        </authorList>
    </citation>
    <scope>NUCLEOTIDE SEQUENCE</scope>
    <source>
        <strain evidence="1">MA.CK_00/00001968</strain>
    </source>
</reference>
<protein>
    <submittedName>
        <fullName evidence="1">Uncharacterized protein</fullName>
    </submittedName>
</protein>
<accession>A0A743P0G9</accession>
<sequence length="95" mass="10835">MSDQMKSLFKQIDDIRLEINIQKNTYDLALGFMVIALNEISPKQNAREILLRLLHESASSAMAIATPPPTQDSIQVIEEIVRRVDAIFQKKQHSE</sequence>
<reference evidence="1" key="2">
    <citation type="submission" date="2020-02" db="EMBL/GenBank/DDBJ databases">
        <authorList>
            <consortium name="NCBI Pathogen Detection Project"/>
        </authorList>
    </citation>
    <scope>NUCLEOTIDE SEQUENCE</scope>
    <source>
        <strain evidence="1">MA.CK_00/00001968</strain>
    </source>
</reference>
<gene>
    <name evidence="1" type="ORF">G9F27_002896</name>
</gene>
<comment type="caution">
    <text evidence="1">The sequence shown here is derived from an EMBL/GenBank/DDBJ whole genome shotgun (WGS) entry which is preliminary data.</text>
</comment>